<dbReference type="SUPFAM" id="SSF54593">
    <property type="entry name" value="Glyoxalase/Bleomycin resistance protein/Dihydroxybiphenyl dioxygenase"/>
    <property type="match status" value="1"/>
</dbReference>
<name>A0A399JA64_9MICC</name>
<evidence type="ECO:0000259" key="1">
    <source>
        <dbReference type="PROSITE" id="PS51819"/>
    </source>
</evidence>
<organism evidence="2 3">
    <name type="scientific">Galactobacter valiniphilus</name>
    <dbReference type="NCBI Taxonomy" id="2676122"/>
    <lineage>
        <taxon>Bacteria</taxon>
        <taxon>Bacillati</taxon>
        <taxon>Actinomycetota</taxon>
        <taxon>Actinomycetes</taxon>
        <taxon>Micrococcales</taxon>
        <taxon>Micrococcaceae</taxon>
        <taxon>Galactobacter</taxon>
    </lineage>
</organism>
<dbReference type="Pfam" id="PF00903">
    <property type="entry name" value="Glyoxalase"/>
    <property type="match status" value="1"/>
</dbReference>
<accession>A0A399JA64</accession>
<dbReference type="InterPro" id="IPR037523">
    <property type="entry name" value="VOC_core"/>
</dbReference>
<feature type="domain" description="VOC" evidence="1">
    <location>
        <begin position="5"/>
        <end position="121"/>
    </location>
</feature>
<evidence type="ECO:0000313" key="3">
    <source>
        <dbReference type="Proteomes" id="UP000265419"/>
    </source>
</evidence>
<protein>
    <recommendedName>
        <fullName evidence="1">VOC domain-containing protein</fullName>
    </recommendedName>
</protein>
<comment type="caution">
    <text evidence="2">The sequence shown here is derived from an EMBL/GenBank/DDBJ whole genome shotgun (WGS) entry which is preliminary data.</text>
</comment>
<keyword evidence="3" id="KW-1185">Reference proteome</keyword>
<sequence>MDRLNVHHVGNVFLFTPRLDEAYAWYTALFGKPGERAMPQLTVWELGSVRFTLHAEDELNHAGADLGGTVPYFDVENADEAADFCVNRGGRVHRGPKTVFSGERLVQVEDPFGGLIGLRQPPGA</sequence>
<dbReference type="EMBL" id="QQXK01000028">
    <property type="protein sequence ID" value="RII41407.1"/>
    <property type="molecule type" value="Genomic_DNA"/>
</dbReference>
<dbReference type="RefSeq" id="WP_119425527.1">
    <property type="nucleotide sequence ID" value="NZ_QQXK01000028.1"/>
</dbReference>
<dbReference type="Gene3D" id="3.10.180.10">
    <property type="entry name" value="2,3-Dihydroxybiphenyl 1,2-Dioxygenase, domain 1"/>
    <property type="match status" value="1"/>
</dbReference>
<dbReference type="InterPro" id="IPR004360">
    <property type="entry name" value="Glyas_Fos-R_dOase_dom"/>
</dbReference>
<reference evidence="2 3" key="1">
    <citation type="submission" date="2018-07" db="EMBL/GenBank/DDBJ databases">
        <title>Arthrobacter sp. nov., isolated from raw cow's milk with high bacterial count.</title>
        <authorList>
            <person name="Hahne J."/>
            <person name="Isele D."/>
            <person name="Lipski A."/>
        </authorList>
    </citation>
    <scope>NUCLEOTIDE SEQUENCE [LARGE SCALE GENOMIC DNA]</scope>
    <source>
        <strain evidence="2 3">JZ R-35</strain>
    </source>
</reference>
<proteinExistence type="predicted"/>
<evidence type="ECO:0000313" key="2">
    <source>
        <dbReference type="EMBL" id="RII41407.1"/>
    </source>
</evidence>
<dbReference type="AlphaFoldDB" id="A0A399JA64"/>
<gene>
    <name evidence="2" type="ORF">DWB68_12865</name>
</gene>
<dbReference type="InterPro" id="IPR029068">
    <property type="entry name" value="Glyas_Bleomycin-R_OHBP_Dase"/>
</dbReference>
<dbReference type="Proteomes" id="UP000265419">
    <property type="component" value="Unassembled WGS sequence"/>
</dbReference>
<dbReference type="PROSITE" id="PS51819">
    <property type="entry name" value="VOC"/>
    <property type="match status" value="1"/>
</dbReference>